<evidence type="ECO:0000313" key="3">
    <source>
        <dbReference type="Proteomes" id="UP000595894"/>
    </source>
</evidence>
<feature type="transmembrane region" description="Helical" evidence="1">
    <location>
        <begin position="255"/>
        <end position="280"/>
    </location>
</feature>
<keyword evidence="1" id="KW-0812">Transmembrane</keyword>
<keyword evidence="3" id="KW-1185">Reference proteome</keyword>
<feature type="transmembrane region" description="Helical" evidence="1">
    <location>
        <begin position="161"/>
        <end position="178"/>
    </location>
</feature>
<feature type="transmembrane region" description="Helical" evidence="1">
    <location>
        <begin position="224"/>
        <end position="243"/>
    </location>
</feature>
<gene>
    <name evidence="2" type="ORF">H5J25_00900</name>
</gene>
<accession>A0A974S4B8</accession>
<dbReference type="KEGG" id="sari:H5J25_00900"/>
<evidence type="ECO:0000256" key="1">
    <source>
        <dbReference type="SAM" id="Phobius"/>
    </source>
</evidence>
<feature type="transmembrane region" description="Helical" evidence="1">
    <location>
        <begin position="12"/>
        <end position="30"/>
    </location>
</feature>
<dbReference type="Proteomes" id="UP000595894">
    <property type="component" value="Chromosome"/>
</dbReference>
<evidence type="ECO:0000313" key="2">
    <source>
        <dbReference type="EMBL" id="QQV77427.1"/>
    </source>
</evidence>
<protein>
    <submittedName>
        <fullName evidence="2">Uncharacterized protein</fullName>
    </submittedName>
</protein>
<feature type="transmembrane region" description="Helical" evidence="1">
    <location>
        <begin position="414"/>
        <end position="434"/>
    </location>
</feature>
<keyword evidence="1" id="KW-0472">Membrane</keyword>
<feature type="transmembrane region" description="Helical" evidence="1">
    <location>
        <begin position="366"/>
        <end position="384"/>
    </location>
</feature>
<dbReference type="RefSeq" id="WP_202093899.1">
    <property type="nucleotide sequence ID" value="NZ_CP061035.1"/>
</dbReference>
<dbReference type="AlphaFoldDB" id="A0A974S4B8"/>
<name>A0A974S4B8_9SPHN</name>
<feature type="transmembrane region" description="Helical" evidence="1">
    <location>
        <begin position="185"/>
        <end position="218"/>
    </location>
</feature>
<reference evidence="3" key="1">
    <citation type="submission" date="2020-09" db="EMBL/GenBank/DDBJ databases">
        <title>Sphingomonas sp., a new species isolated from pork steak.</title>
        <authorList>
            <person name="Heidler von Heilborn D."/>
        </authorList>
    </citation>
    <scope>NUCLEOTIDE SEQUENCE [LARGE SCALE GENOMIC DNA]</scope>
</reference>
<feature type="transmembrane region" description="Helical" evidence="1">
    <location>
        <begin position="105"/>
        <end position="123"/>
    </location>
</feature>
<sequence length="584" mass="61197">MASTASRRDWQGDAWAAILLAFALVLAWSLRDWQNLSALRLPDTDDVMRLQQIRDWLAGQRFSDVSQHRLGAGGLPMHWSRLPDLVPGAIIAALAPLAGRHAAEIAAVIIWPAMLLTIALFLIARIARALGGAEIARTALIVAAIAYPSSTIFLPGRIDHHGFQIVLLLVIVLALITGRGMERALVAGFAAAASIAIGLETLPLIGVAGAVLVVRWIIGGSDDALMGFGIALAAGLLTANTMLRTDQFLYPACDGFTAIAWRAFQFAAFAPIILAIAGYASKRRDVRAALAGAAGIVTAAGVWRGAPQCLSPYGNVDPMLARMWLANVGEAQSLFAAPTVTALGYAGLMVAGIVASTWRLYRTRRAGWGVLLAFQAGALILTCIQLRGAYAGAILAAPALAAVISIARRRGTGALAAAWIGSAGMLYPLAANALTPADMHAPSSPSTARPGGSCTSREALARLARLPGGRLIAPLDLGAYAIGATGLSVVGAPYHRGDHGNTAVYRFYLGSAAEAEAIARHWHLRYAAVCPDSFGELGPADRGSLIARLRAGHAPDWMRPVEGPDDGLILFAIEPRLFGRPATL</sequence>
<organism evidence="2 3">
    <name type="scientific">Sphingomonas aliaeris</name>
    <dbReference type="NCBI Taxonomy" id="2759526"/>
    <lineage>
        <taxon>Bacteria</taxon>
        <taxon>Pseudomonadati</taxon>
        <taxon>Pseudomonadota</taxon>
        <taxon>Alphaproteobacteria</taxon>
        <taxon>Sphingomonadales</taxon>
        <taxon>Sphingomonadaceae</taxon>
        <taxon>Sphingomonas</taxon>
    </lineage>
</organism>
<feature type="transmembrane region" description="Helical" evidence="1">
    <location>
        <begin position="390"/>
        <end position="407"/>
    </location>
</feature>
<feature type="transmembrane region" description="Helical" evidence="1">
    <location>
        <begin position="333"/>
        <end position="354"/>
    </location>
</feature>
<proteinExistence type="predicted"/>
<feature type="transmembrane region" description="Helical" evidence="1">
    <location>
        <begin position="135"/>
        <end position="155"/>
    </location>
</feature>
<keyword evidence="1" id="KW-1133">Transmembrane helix</keyword>
<dbReference type="EMBL" id="CP061035">
    <property type="protein sequence ID" value="QQV77427.1"/>
    <property type="molecule type" value="Genomic_DNA"/>
</dbReference>